<evidence type="ECO:0000256" key="3">
    <source>
        <dbReference type="ARBA" id="ARBA00022448"/>
    </source>
</evidence>
<dbReference type="AlphaFoldDB" id="A0A0W8IPX3"/>
<evidence type="ECO:0000313" key="11">
    <source>
        <dbReference type="Proteomes" id="UP000053512"/>
    </source>
</evidence>
<keyword evidence="3" id="KW-0813">Transport</keyword>
<feature type="transmembrane region" description="Helical" evidence="9">
    <location>
        <begin position="135"/>
        <end position="156"/>
    </location>
</feature>
<dbReference type="PROSITE" id="PS01116">
    <property type="entry name" value="XANTH_URACIL_PERMASE"/>
    <property type="match status" value="1"/>
</dbReference>
<dbReference type="NCBIfam" id="TIGR03173">
    <property type="entry name" value="pbuX"/>
    <property type="match status" value="1"/>
</dbReference>
<protein>
    <submittedName>
        <fullName evidence="10">Uracil permease</fullName>
    </submittedName>
</protein>
<evidence type="ECO:0000256" key="2">
    <source>
        <dbReference type="ARBA" id="ARBA00008821"/>
    </source>
</evidence>
<evidence type="ECO:0000256" key="7">
    <source>
        <dbReference type="ARBA" id="ARBA00023136"/>
    </source>
</evidence>
<comment type="caution">
    <text evidence="10">The sequence shown here is derived from an EMBL/GenBank/DDBJ whole genome shotgun (WGS) entry which is preliminary data.</text>
</comment>
<feature type="transmembrane region" description="Helical" evidence="9">
    <location>
        <begin position="260"/>
        <end position="279"/>
    </location>
</feature>
<evidence type="ECO:0000256" key="4">
    <source>
        <dbReference type="ARBA" id="ARBA00022475"/>
    </source>
</evidence>
<gene>
    <name evidence="10" type="ORF">AVL61_02065</name>
</gene>
<feature type="transmembrane region" description="Helical" evidence="9">
    <location>
        <begin position="197"/>
        <end position="215"/>
    </location>
</feature>
<feature type="transmembrane region" description="Helical" evidence="9">
    <location>
        <begin position="403"/>
        <end position="425"/>
    </location>
</feature>
<dbReference type="NCBIfam" id="NF037981">
    <property type="entry name" value="NCS2_1"/>
    <property type="match status" value="1"/>
</dbReference>
<dbReference type="GO" id="GO:0042907">
    <property type="term" value="F:xanthine transmembrane transporter activity"/>
    <property type="evidence" value="ECO:0007669"/>
    <property type="project" value="TreeGrafter"/>
</dbReference>
<comment type="similarity">
    <text evidence="2">Belongs to the nucleobase:cation symporter-2 (NCS2) (TC 2.A.40) family.</text>
</comment>
<feature type="transmembrane region" description="Helical" evidence="9">
    <location>
        <begin position="222"/>
        <end position="240"/>
    </location>
</feature>
<keyword evidence="7 9" id="KW-0472">Membrane</keyword>
<feature type="transmembrane region" description="Helical" evidence="9">
    <location>
        <begin position="55"/>
        <end position="73"/>
    </location>
</feature>
<dbReference type="InterPro" id="IPR017588">
    <property type="entry name" value="UacT-like"/>
</dbReference>
<feature type="transmembrane region" description="Helical" evidence="9">
    <location>
        <begin position="431"/>
        <end position="454"/>
    </location>
</feature>
<evidence type="ECO:0000256" key="8">
    <source>
        <dbReference type="SAM" id="MobiDB-lite"/>
    </source>
</evidence>
<keyword evidence="6 9" id="KW-1133">Transmembrane helix</keyword>
<feature type="transmembrane region" description="Helical" evidence="9">
    <location>
        <begin position="370"/>
        <end position="391"/>
    </location>
</feature>
<dbReference type="InterPro" id="IPR006042">
    <property type="entry name" value="Xan_ur_permease"/>
</dbReference>
<dbReference type="InterPro" id="IPR006043">
    <property type="entry name" value="NCS2"/>
</dbReference>
<organism evidence="10 11">
    <name type="scientific">Kocuria rosea subsp. polaris</name>
    <dbReference type="NCBI Taxonomy" id="136273"/>
    <lineage>
        <taxon>Bacteria</taxon>
        <taxon>Bacillati</taxon>
        <taxon>Actinomycetota</taxon>
        <taxon>Actinomycetes</taxon>
        <taxon>Micrococcales</taxon>
        <taxon>Micrococcaceae</taxon>
        <taxon>Kocuria</taxon>
    </lineage>
</organism>
<dbReference type="eggNOG" id="COG2233">
    <property type="taxonomic scope" value="Bacteria"/>
</dbReference>
<evidence type="ECO:0000256" key="5">
    <source>
        <dbReference type="ARBA" id="ARBA00022692"/>
    </source>
</evidence>
<dbReference type="STRING" id="136273.GY22_00570"/>
<dbReference type="EMBL" id="LQBK01000004">
    <property type="protein sequence ID" value="KUG61712.1"/>
    <property type="molecule type" value="Genomic_DNA"/>
</dbReference>
<evidence type="ECO:0000313" key="10">
    <source>
        <dbReference type="EMBL" id="KUG61712.1"/>
    </source>
</evidence>
<sequence>MSSTTPDRPTDARAADARTTPARTSRRGRPAPAPGPEDERLPLGRTTAYGFQHVLTMYGAIVAVPLIIGQAAGLSGEEIALLISSCLLMGGVATVLQSFGAPFFGSRLPLVQGVSFAGVAPMLAILAGGNDLTTIFGAVLVSSVVGFLLAGAFSRVLRLFPPVVTGTVITVIGISLLPVAISWAAGAGDGGAADPRSLALAGITLLIVLVLSKVGVGMISRLSILLSFVLGTVIAHAMGMVDFSGVGEGGIVTFPTPLAFGPPTFEVASIISMLIVVLVTMTETTADILAVGEITGAKVDSKRVANGLRADMLSSAGAPLLNSFTQTAFAANVGLVAVTGVRSRFVVTAAGVIMVGLGLFPVIGEVVAAIPTPVLGGASIVLFGTVASSGVRTLAKVNFNNSMNLVIVAVAFAFGLIPVAAPQFYAGFPSWTQTILGSGISAAALVAIALNLLFNQLTAGNSRHQSVMAAAPVRVVRADTLAHLREGDRIQGGAVVDSDGAEVAVVAEHHFDDVRRMIDDGEITHTGQIRTVLAAKDATA</sequence>
<keyword evidence="4" id="KW-1003">Cell membrane</keyword>
<dbReference type="OrthoDB" id="9805749at2"/>
<proteinExistence type="inferred from homology"/>
<accession>A0A0W8IPX3</accession>
<reference evidence="11" key="1">
    <citation type="submission" date="2015-12" db="EMBL/GenBank/DDBJ databases">
        <authorList>
            <person name="Nair G.R."/>
            <person name="Kaur G."/>
            <person name="Mayilraj S."/>
        </authorList>
    </citation>
    <scope>NUCLEOTIDE SEQUENCE [LARGE SCALE GENOMIC DNA]</scope>
    <source>
        <strain evidence="11">CD08_4</strain>
    </source>
</reference>
<dbReference type="PANTHER" id="PTHR42810:SF4">
    <property type="entry name" value="URIC ACID TRANSPORTER UACT"/>
    <property type="match status" value="1"/>
</dbReference>
<dbReference type="GO" id="GO:0005886">
    <property type="term" value="C:plasma membrane"/>
    <property type="evidence" value="ECO:0007669"/>
    <property type="project" value="UniProtKB-SubCell"/>
</dbReference>
<dbReference type="NCBIfam" id="TIGR00801">
    <property type="entry name" value="ncs2"/>
    <property type="match status" value="1"/>
</dbReference>
<keyword evidence="5 9" id="KW-0812">Transmembrane</keyword>
<name>A0A0W8IPX3_KOCRO</name>
<feature type="transmembrane region" description="Helical" evidence="9">
    <location>
        <begin position="108"/>
        <end position="129"/>
    </location>
</feature>
<dbReference type="Pfam" id="PF00860">
    <property type="entry name" value="Xan_ur_permease"/>
    <property type="match status" value="1"/>
</dbReference>
<evidence type="ECO:0000256" key="6">
    <source>
        <dbReference type="ARBA" id="ARBA00022989"/>
    </source>
</evidence>
<dbReference type="RefSeq" id="WP_058873128.1">
    <property type="nucleotide sequence ID" value="NZ_LQBK01000004.1"/>
</dbReference>
<evidence type="ECO:0000256" key="1">
    <source>
        <dbReference type="ARBA" id="ARBA00004651"/>
    </source>
</evidence>
<dbReference type="PANTHER" id="PTHR42810">
    <property type="entry name" value="PURINE PERMEASE C1399.01C-RELATED"/>
    <property type="match status" value="1"/>
</dbReference>
<feature type="transmembrane region" description="Helical" evidence="9">
    <location>
        <begin position="163"/>
        <end position="185"/>
    </location>
</feature>
<feature type="region of interest" description="Disordered" evidence="8">
    <location>
        <begin position="1"/>
        <end position="43"/>
    </location>
</feature>
<dbReference type="Proteomes" id="UP000053512">
    <property type="component" value="Unassembled WGS sequence"/>
</dbReference>
<evidence type="ECO:0000256" key="9">
    <source>
        <dbReference type="SAM" id="Phobius"/>
    </source>
</evidence>
<feature type="transmembrane region" description="Helical" evidence="9">
    <location>
        <begin position="345"/>
        <end position="364"/>
    </location>
</feature>
<comment type="subcellular location">
    <subcellularLocation>
        <location evidence="1">Cell membrane</location>
        <topology evidence="1">Multi-pass membrane protein</topology>
    </subcellularLocation>
</comment>
<feature type="transmembrane region" description="Helical" evidence="9">
    <location>
        <begin position="79"/>
        <end position="96"/>
    </location>
</feature>